<feature type="domain" description="DUF3859" evidence="2">
    <location>
        <begin position="23"/>
        <end position="153"/>
    </location>
</feature>
<dbReference type="Pfam" id="PF12975">
    <property type="entry name" value="DUF3859"/>
    <property type="match status" value="1"/>
</dbReference>
<gene>
    <name evidence="3" type="ORF">SAMN05878282_11156</name>
</gene>
<evidence type="ECO:0000313" key="4">
    <source>
        <dbReference type="Proteomes" id="UP000185841"/>
    </source>
</evidence>
<dbReference type="Proteomes" id="UP000185841">
    <property type="component" value="Unassembled WGS sequence"/>
</dbReference>
<evidence type="ECO:0000256" key="1">
    <source>
        <dbReference type="SAM" id="SignalP"/>
    </source>
</evidence>
<dbReference type="InterPro" id="IPR024331">
    <property type="entry name" value="DUF3859"/>
</dbReference>
<dbReference type="Gene3D" id="2.60.40.2390">
    <property type="match status" value="1"/>
</dbReference>
<organism evidence="3 4">
    <name type="scientific">Aquipseudomonas alcaligenes</name>
    <name type="common">Pseudomonas alcaligenes</name>
    <dbReference type="NCBI Taxonomy" id="43263"/>
    <lineage>
        <taxon>Bacteria</taxon>
        <taxon>Pseudomonadati</taxon>
        <taxon>Pseudomonadota</taxon>
        <taxon>Gammaproteobacteria</taxon>
        <taxon>Pseudomonadales</taxon>
        <taxon>Pseudomonadaceae</taxon>
        <taxon>Aquipseudomonas</taxon>
    </lineage>
</organism>
<proteinExistence type="predicted"/>
<keyword evidence="1" id="KW-0732">Signal</keyword>
<reference evidence="3 4" key="1">
    <citation type="submission" date="2017-01" db="EMBL/GenBank/DDBJ databases">
        <authorList>
            <person name="Mah S.A."/>
            <person name="Swanson W.J."/>
            <person name="Moy G.W."/>
            <person name="Vacquier V.D."/>
        </authorList>
    </citation>
    <scope>NUCLEOTIDE SEQUENCE [LARGE SCALE GENOMIC DNA]</scope>
    <source>
        <strain evidence="3 4">RU36E</strain>
    </source>
</reference>
<accession>A0A1N6WZH2</accession>
<evidence type="ECO:0000259" key="2">
    <source>
        <dbReference type="Pfam" id="PF12975"/>
    </source>
</evidence>
<evidence type="ECO:0000313" key="3">
    <source>
        <dbReference type="EMBL" id="SIQ95482.1"/>
    </source>
</evidence>
<name>A0A1N6WZH2_AQUAC</name>
<sequence length="154" mass="17221">MKLFSLSVLALGLSANLAVADVRVEGPIEYGVFASTPIKDPQPGERILSRANQPIEPTEVVPARLGTKFGVRYQLVGKSETEQPLTLMYFTPGLIGPDGKRQDKIELQQKLVVGAPQDVMAFEFTEHHEVVPGEWQFMVFQGDRKLLEQRFIVR</sequence>
<feature type="signal peptide" evidence="1">
    <location>
        <begin position="1"/>
        <end position="20"/>
    </location>
</feature>
<dbReference type="EMBL" id="FTMP01000011">
    <property type="protein sequence ID" value="SIQ95482.1"/>
    <property type="molecule type" value="Genomic_DNA"/>
</dbReference>
<protein>
    <recommendedName>
        <fullName evidence="2">DUF3859 domain-containing protein</fullName>
    </recommendedName>
</protein>
<dbReference type="AlphaFoldDB" id="A0A1N6WZH2"/>
<dbReference type="RefSeq" id="WP_076429040.1">
    <property type="nucleotide sequence ID" value="NZ_FTMP01000011.1"/>
</dbReference>
<feature type="chain" id="PRO_5013360431" description="DUF3859 domain-containing protein" evidence="1">
    <location>
        <begin position="21"/>
        <end position="154"/>
    </location>
</feature>